<reference evidence="8" key="1">
    <citation type="submission" date="2025-08" db="UniProtKB">
        <authorList>
            <consortium name="Ensembl"/>
        </authorList>
    </citation>
    <scope>IDENTIFICATION</scope>
</reference>
<dbReference type="PANTHER" id="PTHR21419:SF7">
    <property type="entry name" value="PROTEIN FAM234A"/>
    <property type="match status" value="1"/>
</dbReference>
<feature type="domain" description="FAM234A/B beta-propeller" evidence="7">
    <location>
        <begin position="277"/>
        <end position="515"/>
    </location>
</feature>
<feature type="transmembrane region" description="Helical" evidence="6">
    <location>
        <begin position="50"/>
        <end position="70"/>
    </location>
</feature>
<accession>A0A8C7EE23</accession>
<sequence>VMDSKDTEAEIHPLKHEDVKAQENHENSVERRVGSKQSSQLSRLSRWRTAAFFISLFLCLIIVFAFSFVIPCPERPVSERTWFRNYDDAVAYPFLAIEDVNKDKVQDVIFVFKASNGSSSFNRSCLDEGLPSPCAFVAAVSGTNGSVLWERAAAEDVEWVECGINQLGGAQAPSCLIVGKPVALTAIDQQTGEVQWRQSSDFGANYTVLTPLSVIPDVDSDGVQDLIIFIATENKVCHSQPVIKPLPRLQGITLTPLLTSRRNCPQASEFGVPSFPACASHSVRFFVLFSSGDIRYLVRIPSGSGENILIVQSEMTMLVNGKNLQNLWTLNTSGVISEPLLGYYKPDVLGIVLESDIGPNRKKVMIVEAGSGAIQWDLKLNSRAHSPEPATLSTADHRSTFLFWGEYQIPGNETSSKAALQKLYLFHPSYTNVLLELRNSTDQIIAFDAALFERSRHACYVLLRGPQPGQEPGFVSLMKRKLKEDVSESRVIWLSQVAVDSEQYVRERLYRMRFHSRD</sequence>
<evidence type="ECO:0000313" key="9">
    <source>
        <dbReference type="Proteomes" id="UP000694420"/>
    </source>
</evidence>
<keyword evidence="4 6" id="KW-0472">Membrane</keyword>
<evidence type="ECO:0000313" key="8">
    <source>
        <dbReference type="Ensembl" id="ENSNPEP00000013072.1"/>
    </source>
</evidence>
<evidence type="ECO:0000256" key="2">
    <source>
        <dbReference type="ARBA" id="ARBA00022692"/>
    </source>
</evidence>
<dbReference type="Proteomes" id="UP000694420">
    <property type="component" value="Unplaced"/>
</dbReference>
<evidence type="ECO:0000256" key="1">
    <source>
        <dbReference type="ARBA" id="ARBA00004167"/>
    </source>
</evidence>
<reference evidence="8" key="2">
    <citation type="submission" date="2025-09" db="UniProtKB">
        <authorList>
            <consortium name="Ensembl"/>
        </authorList>
    </citation>
    <scope>IDENTIFICATION</scope>
</reference>
<evidence type="ECO:0000259" key="7">
    <source>
        <dbReference type="Pfam" id="PF23727"/>
    </source>
</evidence>
<dbReference type="InterPro" id="IPR045232">
    <property type="entry name" value="FAM234"/>
</dbReference>
<dbReference type="PANTHER" id="PTHR21419">
    <property type="match status" value="1"/>
</dbReference>
<evidence type="ECO:0000256" key="6">
    <source>
        <dbReference type="SAM" id="Phobius"/>
    </source>
</evidence>
<dbReference type="InterPro" id="IPR011047">
    <property type="entry name" value="Quinoprotein_ADH-like_sf"/>
</dbReference>
<dbReference type="Ensembl" id="ENSNPET00000013392.1">
    <property type="protein sequence ID" value="ENSNPEP00000013072.1"/>
    <property type="gene ID" value="ENSNPEG00000009718.1"/>
</dbReference>
<keyword evidence="9" id="KW-1185">Reference proteome</keyword>
<dbReference type="Pfam" id="PF23727">
    <property type="entry name" value="Beta-prop_FAM234A_B"/>
    <property type="match status" value="2"/>
</dbReference>
<comment type="subcellular location">
    <subcellularLocation>
        <location evidence="1">Membrane</location>
        <topology evidence="1">Single-pass membrane protein</topology>
    </subcellularLocation>
</comment>
<keyword evidence="2 6" id="KW-0812">Transmembrane</keyword>
<evidence type="ECO:0000256" key="5">
    <source>
        <dbReference type="ARBA" id="ARBA00025791"/>
    </source>
</evidence>
<comment type="similarity">
    <text evidence="5">Belongs to the FAM234 family.</text>
</comment>
<dbReference type="AlphaFoldDB" id="A0A8C7EE23"/>
<gene>
    <name evidence="8" type="primary">FAM234A</name>
</gene>
<dbReference type="GO" id="GO:0016020">
    <property type="term" value="C:membrane"/>
    <property type="evidence" value="ECO:0007669"/>
    <property type="project" value="UniProtKB-SubCell"/>
</dbReference>
<keyword evidence="3 6" id="KW-1133">Transmembrane helix</keyword>
<evidence type="ECO:0000256" key="3">
    <source>
        <dbReference type="ARBA" id="ARBA00022989"/>
    </source>
</evidence>
<feature type="domain" description="FAM234A/B beta-propeller" evidence="7">
    <location>
        <begin position="82"/>
        <end position="236"/>
    </location>
</feature>
<dbReference type="GO" id="GO:0009986">
    <property type="term" value="C:cell surface"/>
    <property type="evidence" value="ECO:0007669"/>
    <property type="project" value="TreeGrafter"/>
</dbReference>
<protein>
    <submittedName>
        <fullName evidence="8">Family with sequence similarity 234 member A</fullName>
    </submittedName>
</protein>
<dbReference type="InterPro" id="IPR055409">
    <property type="entry name" value="Beta-prop_FAM234A_B"/>
</dbReference>
<name>A0A8C7EE23_NOTPE</name>
<evidence type="ECO:0000256" key="4">
    <source>
        <dbReference type="ARBA" id="ARBA00023136"/>
    </source>
</evidence>
<dbReference type="SUPFAM" id="SSF50998">
    <property type="entry name" value="Quinoprotein alcohol dehydrogenase-like"/>
    <property type="match status" value="1"/>
</dbReference>
<proteinExistence type="inferred from homology"/>
<organism evidence="8 9">
    <name type="scientific">Nothoprocta perdicaria</name>
    <name type="common">Chilean tinamou</name>
    <name type="synonym">Crypturus perdicarius</name>
    <dbReference type="NCBI Taxonomy" id="30464"/>
    <lineage>
        <taxon>Eukaryota</taxon>
        <taxon>Metazoa</taxon>
        <taxon>Chordata</taxon>
        <taxon>Craniata</taxon>
        <taxon>Vertebrata</taxon>
        <taxon>Euteleostomi</taxon>
        <taxon>Archelosauria</taxon>
        <taxon>Archosauria</taxon>
        <taxon>Dinosauria</taxon>
        <taxon>Saurischia</taxon>
        <taxon>Theropoda</taxon>
        <taxon>Coelurosauria</taxon>
        <taxon>Aves</taxon>
        <taxon>Palaeognathae</taxon>
        <taxon>Tinamiformes</taxon>
        <taxon>Tinamidae</taxon>
        <taxon>Nothoprocta</taxon>
    </lineage>
</organism>